<gene>
    <name evidence="2" type="ORF">METZ01_LOCUS368391</name>
</gene>
<keyword evidence="1" id="KW-0812">Transmembrane</keyword>
<protein>
    <submittedName>
        <fullName evidence="2">Uncharacterized protein</fullName>
    </submittedName>
</protein>
<feature type="non-terminal residue" evidence="2">
    <location>
        <position position="41"/>
    </location>
</feature>
<evidence type="ECO:0000256" key="1">
    <source>
        <dbReference type="SAM" id="Phobius"/>
    </source>
</evidence>
<proteinExistence type="predicted"/>
<name>A0A382T238_9ZZZZ</name>
<feature type="transmembrane region" description="Helical" evidence="1">
    <location>
        <begin position="12"/>
        <end position="38"/>
    </location>
</feature>
<organism evidence="2">
    <name type="scientific">marine metagenome</name>
    <dbReference type="NCBI Taxonomy" id="408172"/>
    <lineage>
        <taxon>unclassified sequences</taxon>
        <taxon>metagenomes</taxon>
        <taxon>ecological metagenomes</taxon>
    </lineage>
</organism>
<evidence type="ECO:0000313" key="2">
    <source>
        <dbReference type="EMBL" id="SVD15537.1"/>
    </source>
</evidence>
<dbReference type="AlphaFoldDB" id="A0A382T238"/>
<dbReference type="EMBL" id="UINC01132921">
    <property type="protein sequence ID" value="SVD15537.1"/>
    <property type="molecule type" value="Genomic_DNA"/>
</dbReference>
<keyword evidence="1" id="KW-1133">Transmembrane helix</keyword>
<reference evidence="2" key="1">
    <citation type="submission" date="2018-05" db="EMBL/GenBank/DDBJ databases">
        <authorList>
            <person name="Lanie J.A."/>
            <person name="Ng W.-L."/>
            <person name="Kazmierczak K.M."/>
            <person name="Andrzejewski T.M."/>
            <person name="Davidsen T.M."/>
            <person name="Wayne K.J."/>
            <person name="Tettelin H."/>
            <person name="Glass J.I."/>
            <person name="Rusch D."/>
            <person name="Podicherti R."/>
            <person name="Tsui H.-C.T."/>
            <person name="Winkler M.E."/>
        </authorList>
    </citation>
    <scope>NUCLEOTIDE SEQUENCE</scope>
</reference>
<sequence length="41" mass="4823">MISRYLAGEFTRFFILFLGAFLIIIFIGNVFSSLTIIFEDW</sequence>
<keyword evidence="1" id="KW-0472">Membrane</keyword>
<accession>A0A382T238</accession>